<organism evidence="2 3">
    <name type="scientific">Pseudaquabacterium rugosum</name>
    <dbReference type="NCBI Taxonomy" id="2984194"/>
    <lineage>
        <taxon>Bacteria</taxon>
        <taxon>Pseudomonadati</taxon>
        <taxon>Pseudomonadota</taxon>
        <taxon>Betaproteobacteria</taxon>
        <taxon>Burkholderiales</taxon>
        <taxon>Sphaerotilaceae</taxon>
        <taxon>Pseudaquabacterium</taxon>
    </lineage>
</organism>
<dbReference type="Proteomes" id="UP001368500">
    <property type="component" value="Unassembled WGS sequence"/>
</dbReference>
<name>A0ABU9BBF3_9BURK</name>
<evidence type="ECO:0000313" key="2">
    <source>
        <dbReference type="EMBL" id="MEK8027233.1"/>
    </source>
</evidence>
<keyword evidence="1" id="KW-0175">Coiled coil</keyword>
<keyword evidence="3" id="KW-1185">Reference proteome</keyword>
<reference evidence="2 3" key="1">
    <citation type="submission" date="2024-04" db="EMBL/GenBank/DDBJ databases">
        <title>Novel species of the genus Ideonella isolated from streams.</title>
        <authorList>
            <person name="Lu H."/>
        </authorList>
    </citation>
    <scope>NUCLEOTIDE SEQUENCE [LARGE SCALE GENOMIC DNA]</scope>
    <source>
        <strain evidence="2 3">BYS139W</strain>
    </source>
</reference>
<feature type="coiled-coil region" evidence="1">
    <location>
        <begin position="18"/>
        <end position="45"/>
    </location>
</feature>
<dbReference type="PROSITE" id="PS01088">
    <property type="entry name" value="CAP_1"/>
    <property type="match status" value="1"/>
</dbReference>
<proteinExistence type="predicted"/>
<sequence length="51" mass="5486">MNLRALIALAPAYLRAPLSAVLDRLESAERRLESAERRLAALEKAAGLPSA</sequence>
<dbReference type="EMBL" id="JBBUTF010000013">
    <property type="protein sequence ID" value="MEK8027233.1"/>
    <property type="molecule type" value="Genomic_DNA"/>
</dbReference>
<gene>
    <name evidence="2" type="ORF">AACH11_14805</name>
</gene>
<comment type="caution">
    <text evidence="2">The sequence shown here is derived from an EMBL/GenBank/DDBJ whole genome shotgun (WGS) entry which is preliminary data.</text>
</comment>
<dbReference type="InterPro" id="IPR018106">
    <property type="entry name" value="CAP_CS_N"/>
</dbReference>
<evidence type="ECO:0000313" key="3">
    <source>
        <dbReference type="Proteomes" id="UP001368500"/>
    </source>
</evidence>
<evidence type="ECO:0000256" key="1">
    <source>
        <dbReference type="SAM" id="Coils"/>
    </source>
</evidence>
<accession>A0ABU9BBF3</accession>
<dbReference type="RefSeq" id="WP_341375011.1">
    <property type="nucleotide sequence ID" value="NZ_JBBUTF010000013.1"/>
</dbReference>
<protein>
    <submittedName>
        <fullName evidence="2">Uncharacterized protein</fullName>
    </submittedName>
</protein>